<evidence type="ECO:0000313" key="8">
    <source>
        <dbReference type="Proteomes" id="UP001165296"/>
    </source>
</evidence>
<proteinExistence type="predicted"/>
<evidence type="ECO:0000313" key="7">
    <source>
        <dbReference type="EMBL" id="MCB2410714.1"/>
    </source>
</evidence>
<reference evidence="7" key="1">
    <citation type="submission" date="2021-10" db="EMBL/GenBank/DDBJ databases">
        <authorList>
            <person name="Dean J.D."/>
            <person name="Kim M.K."/>
            <person name="Newey C.N."/>
            <person name="Stoker T.S."/>
            <person name="Thompson D.W."/>
            <person name="Grose J.H."/>
        </authorList>
    </citation>
    <scope>NUCLEOTIDE SEQUENCE</scope>
    <source>
        <strain evidence="7">BT178</strain>
    </source>
</reference>
<evidence type="ECO:0000256" key="2">
    <source>
        <dbReference type="ARBA" id="ARBA00022692"/>
    </source>
</evidence>
<feature type="transmembrane region" description="Helical" evidence="5">
    <location>
        <begin position="30"/>
        <end position="50"/>
    </location>
</feature>
<keyword evidence="2 5" id="KW-0812">Transmembrane</keyword>
<evidence type="ECO:0000256" key="3">
    <source>
        <dbReference type="ARBA" id="ARBA00022989"/>
    </source>
</evidence>
<dbReference type="EMBL" id="JAJADR010000010">
    <property type="protein sequence ID" value="MCB2410714.1"/>
    <property type="molecule type" value="Genomic_DNA"/>
</dbReference>
<accession>A0ABS8AY55</accession>
<evidence type="ECO:0000256" key="5">
    <source>
        <dbReference type="SAM" id="Phobius"/>
    </source>
</evidence>
<keyword evidence="3 5" id="KW-1133">Transmembrane helix</keyword>
<comment type="caution">
    <text evidence="7">The sequence shown here is derived from an EMBL/GenBank/DDBJ whole genome shotgun (WGS) entry which is preliminary data.</text>
</comment>
<comment type="subcellular location">
    <subcellularLocation>
        <location evidence="1">Endomembrane system</location>
        <topology evidence="1">Multi-pass membrane protein</topology>
    </subcellularLocation>
</comment>
<evidence type="ECO:0000259" key="6">
    <source>
        <dbReference type="Pfam" id="PF02656"/>
    </source>
</evidence>
<keyword evidence="4 5" id="KW-0472">Membrane</keyword>
<dbReference type="InterPro" id="IPR003807">
    <property type="entry name" value="DUF202"/>
</dbReference>
<sequence length="92" mass="10278">MPPSIDSSLPLDLRDRLALERTRLANERTLLAYVRSALTLILAGFSLMQFFRDHVYVWVGALLVPVGVGVGVAGWLRYRSKSARIREHIAAS</sequence>
<feature type="domain" description="DUF202" evidence="6">
    <location>
        <begin position="21"/>
        <end position="82"/>
    </location>
</feature>
<dbReference type="Pfam" id="PF02656">
    <property type="entry name" value="DUF202"/>
    <property type="match status" value="1"/>
</dbReference>
<keyword evidence="8" id="KW-1185">Reference proteome</keyword>
<gene>
    <name evidence="7" type="ORF">LGH74_22185</name>
</gene>
<evidence type="ECO:0000256" key="4">
    <source>
        <dbReference type="ARBA" id="ARBA00023136"/>
    </source>
</evidence>
<dbReference type="Proteomes" id="UP001165296">
    <property type="component" value="Unassembled WGS sequence"/>
</dbReference>
<evidence type="ECO:0000256" key="1">
    <source>
        <dbReference type="ARBA" id="ARBA00004127"/>
    </source>
</evidence>
<organism evidence="7 8">
    <name type="scientific">Hymenobacter lucidus</name>
    <dbReference type="NCBI Taxonomy" id="2880930"/>
    <lineage>
        <taxon>Bacteria</taxon>
        <taxon>Pseudomonadati</taxon>
        <taxon>Bacteroidota</taxon>
        <taxon>Cytophagia</taxon>
        <taxon>Cytophagales</taxon>
        <taxon>Hymenobacteraceae</taxon>
        <taxon>Hymenobacter</taxon>
    </lineage>
</organism>
<protein>
    <submittedName>
        <fullName evidence="7">DUF202 domain-containing protein</fullName>
    </submittedName>
</protein>
<feature type="transmembrane region" description="Helical" evidence="5">
    <location>
        <begin position="56"/>
        <end position="76"/>
    </location>
</feature>
<name>A0ABS8AY55_9BACT</name>
<dbReference type="RefSeq" id="WP_226179880.1">
    <property type="nucleotide sequence ID" value="NZ_JAJADR010000010.1"/>
</dbReference>